<name>D7KBH6_ARALL</name>
<dbReference type="Gramene" id="scaffold_101587.1">
    <property type="protein sequence ID" value="scaffold_101587.1"/>
    <property type="gene ID" value="scaffold_101587.1"/>
</dbReference>
<evidence type="ECO:0000256" key="4">
    <source>
        <dbReference type="ARBA" id="ARBA00022729"/>
    </source>
</evidence>
<organism evidence="8">
    <name type="scientific">Arabidopsis lyrata subsp. lyrata</name>
    <name type="common">Lyre-leaved rock-cress</name>
    <dbReference type="NCBI Taxonomy" id="81972"/>
    <lineage>
        <taxon>Eukaryota</taxon>
        <taxon>Viridiplantae</taxon>
        <taxon>Streptophyta</taxon>
        <taxon>Embryophyta</taxon>
        <taxon>Tracheophyta</taxon>
        <taxon>Spermatophyta</taxon>
        <taxon>Magnoliopsida</taxon>
        <taxon>eudicotyledons</taxon>
        <taxon>Gunneridae</taxon>
        <taxon>Pentapetalae</taxon>
        <taxon>rosids</taxon>
        <taxon>malvids</taxon>
        <taxon>Brassicales</taxon>
        <taxon>Brassicaceae</taxon>
        <taxon>Camelineae</taxon>
        <taxon>Arabidopsis</taxon>
    </lineage>
</organism>
<evidence type="ECO:0000256" key="1">
    <source>
        <dbReference type="ARBA" id="ARBA00004613"/>
    </source>
</evidence>
<dbReference type="Pfam" id="PF06876">
    <property type="entry name" value="SCRL"/>
    <property type="match status" value="1"/>
</dbReference>
<evidence type="ECO:0000256" key="5">
    <source>
        <dbReference type="ARBA" id="ARBA00023157"/>
    </source>
</evidence>
<evidence type="ECO:0000313" key="7">
    <source>
        <dbReference type="EMBL" id="EFH69052.1"/>
    </source>
</evidence>
<keyword evidence="5" id="KW-1015">Disulfide bond</keyword>
<feature type="chain" id="PRO_5003100302" evidence="6">
    <location>
        <begin position="27"/>
        <end position="96"/>
    </location>
</feature>
<gene>
    <name evidence="7" type="ORF">ARALYDRAFT_888793</name>
</gene>
<proteinExistence type="inferred from homology"/>
<keyword evidence="3" id="KW-0964">Secreted</keyword>
<dbReference type="HOGENOM" id="CLU_174283_0_0_1"/>
<comment type="subcellular location">
    <subcellularLocation>
        <location evidence="1">Secreted</location>
    </subcellularLocation>
</comment>
<dbReference type="AlphaFoldDB" id="D7KBH6"/>
<evidence type="ECO:0000256" key="2">
    <source>
        <dbReference type="ARBA" id="ARBA00006722"/>
    </source>
</evidence>
<evidence type="ECO:0000256" key="6">
    <source>
        <dbReference type="SAM" id="SignalP"/>
    </source>
</evidence>
<evidence type="ECO:0000256" key="3">
    <source>
        <dbReference type="ARBA" id="ARBA00022525"/>
    </source>
</evidence>
<dbReference type="EMBL" id="GL348713">
    <property type="protein sequence ID" value="EFH69052.1"/>
    <property type="molecule type" value="Genomic_DNA"/>
</dbReference>
<keyword evidence="4 6" id="KW-0732">Signal</keyword>
<dbReference type="InterPro" id="IPR010682">
    <property type="entry name" value="SCRL"/>
</dbReference>
<dbReference type="PANTHER" id="PTHR34450">
    <property type="entry name" value="DEFENSIN-LIKE PROTEIN 245-RELATED"/>
    <property type="match status" value="1"/>
</dbReference>
<keyword evidence="8" id="KW-1185">Reference proteome</keyword>
<feature type="signal peptide" evidence="6">
    <location>
        <begin position="1"/>
        <end position="26"/>
    </location>
</feature>
<sequence>MKSATLFMVCCLLMFFLMNNIKEVETVHVEQAGVCEFTGEFPGKCGNDGRKTCIEAMNKNGGTPLKRNKNLRCECFDNPVVILGRPKRICRCRDNC</sequence>
<protein>
    <submittedName>
        <fullName evidence="7">Uncharacterized protein</fullName>
    </submittedName>
</protein>
<comment type="similarity">
    <text evidence="2">Belongs to the DEFL family.</text>
</comment>
<accession>D7KBH6</accession>
<evidence type="ECO:0000313" key="8">
    <source>
        <dbReference type="Proteomes" id="UP000008694"/>
    </source>
</evidence>
<reference evidence="8" key="1">
    <citation type="journal article" date="2011" name="Nat. Genet.">
        <title>The Arabidopsis lyrata genome sequence and the basis of rapid genome size change.</title>
        <authorList>
            <person name="Hu T.T."/>
            <person name="Pattyn P."/>
            <person name="Bakker E.G."/>
            <person name="Cao J."/>
            <person name="Cheng J.-F."/>
            <person name="Clark R.M."/>
            <person name="Fahlgren N."/>
            <person name="Fawcett J.A."/>
            <person name="Grimwood J."/>
            <person name="Gundlach H."/>
            <person name="Haberer G."/>
            <person name="Hollister J.D."/>
            <person name="Ossowski S."/>
            <person name="Ottilar R.P."/>
            <person name="Salamov A.A."/>
            <person name="Schneeberger K."/>
            <person name="Spannagl M."/>
            <person name="Wang X."/>
            <person name="Yang L."/>
            <person name="Nasrallah M.E."/>
            <person name="Bergelson J."/>
            <person name="Carrington J.C."/>
            <person name="Gaut B.S."/>
            <person name="Schmutz J."/>
            <person name="Mayer K.F.X."/>
            <person name="Van de Peer Y."/>
            <person name="Grigoriev I.V."/>
            <person name="Nordborg M."/>
            <person name="Weigel D."/>
            <person name="Guo Y.-L."/>
        </authorList>
    </citation>
    <scope>NUCLEOTIDE SEQUENCE [LARGE SCALE GENOMIC DNA]</scope>
    <source>
        <strain evidence="8">cv. MN47</strain>
    </source>
</reference>
<dbReference type="GO" id="GO:0005576">
    <property type="term" value="C:extracellular region"/>
    <property type="evidence" value="ECO:0007669"/>
    <property type="project" value="UniProtKB-SubCell"/>
</dbReference>
<dbReference type="Proteomes" id="UP000008694">
    <property type="component" value="Unassembled WGS sequence"/>
</dbReference>
<dbReference type="GO" id="GO:0007165">
    <property type="term" value="P:signal transduction"/>
    <property type="evidence" value="ECO:0007669"/>
    <property type="project" value="InterPro"/>
</dbReference>
<dbReference type="PANTHER" id="PTHR34450:SF4">
    <property type="entry name" value="DEFENSIN-LIKE PROTEIN 226-RELATED"/>
    <property type="match status" value="1"/>
</dbReference>
<dbReference type="STRING" id="81972.D7KBH6"/>